<comment type="caution">
    <text evidence="3">The sequence shown here is derived from an EMBL/GenBank/DDBJ whole genome shotgun (WGS) entry which is preliminary data.</text>
</comment>
<dbReference type="Pfam" id="PF00595">
    <property type="entry name" value="PDZ"/>
    <property type="match status" value="1"/>
</dbReference>
<evidence type="ECO:0000259" key="2">
    <source>
        <dbReference type="PROSITE" id="PS50106"/>
    </source>
</evidence>
<name>A0A7Y4LZB0_9BRAD</name>
<evidence type="ECO:0000313" key="4">
    <source>
        <dbReference type="Proteomes" id="UP000544122"/>
    </source>
</evidence>
<proteinExistence type="predicted"/>
<dbReference type="Proteomes" id="UP000544122">
    <property type="component" value="Unassembled WGS sequence"/>
</dbReference>
<dbReference type="AlphaFoldDB" id="A0A7Y4LZB0"/>
<dbReference type="InterPro" id="IPR036034">
    <property type="entry name" value="PDZ_sf"/>
</dbReference>
<evidence type="ECO:0000256" key="1">
    <source>
        <dbReference type="SAM" id="MobiDB-lite"/>
    </source>
</evidence>
<accession>A0A7Y4LZB0</accession>
<feature type="region of interest" description="Disordered" evidence="1">
    <location>
        <begin position="57"/>
        <end position="77"/>
    </location>
</feature>
<evidence type="ECO:0000313" key="3">
    <source>
        <dbReference type="EMBL" id="NOJ43605.1"/>
    </source>
</evidence>
<organism evidence="3 4">
    <name type="scientific">Bradyrhizobium australiense</name>
    <dbReference type="NCBI Taxonomy" id="2721161"/>
    <lineage>
        <taxon>Bacteria</taxon>
        <taxon>Pseudomonadati</taxon>
        <taxon>Pseudomonadota</taxon>
        <taxon>Alphaproteobacteria</taxon>
        <taxon>Hyphomicrobiales</taxon>
        <taxon>Nitrobacteraceae</taxon>
        <taxon>Bradyrhizobium</taxon>
    </lineage>
</organism>
<reference evidence="3 4" key="1">
    <citation type="submission" date="2020-03" db="EMBL/GenBank/DDBJ databases">
        <title>Bradyrhizobium diversity isolated from nodules of Indigofera sp.</title>
        <authorList>
            <person name="Klepa M."/>
            <person name="Helene L."/>
            <person name="Hungria M."/>
        </authorList>
    </citation>
    <scope>NUCLEOTIDE SEQUENCE [LARGE SCALE GENOMIC DNA]</scope>
    <source>
        <strain evidence="3 4">WSM 1791</strain>
    </source>
</reference>
<gene>
    <name evidence="3" type="ORF">HCN58_29270</name>
</gene>
<feature type="domain" description="PDZ" evidence="2">
    <location>
        <begin position="60"/>
        <end position="128"/>
    </location>
</feature>
<dbReference type="Gene3D" id="2.30.42.10">
    <property type="match status" value="1"/>
</dbReference>
<dbReference type="EMBL" id="JAAVLX010000011">
    <property type="protein sequence ID" value="NOJ43605.1"/>
    <property type="molecule type" value="Genomic_DNA"/>
</dbReference>
<dbReference type="InterPro" id="IPR001478">
    <property type="entry name" value="PDZ"/>
</dbReference>
<dbReference type="PROSITE" id="PS50106">
    <property type="entry name" value="PDZ"/>
    <property type="match status" value="1"/>
</dbReference>
<protein>
    <submittedName>
        <fullName evidence="3">PDZ domain-containing protein</fullName>
    </submittedName>
</protein>
<feature type="compositionally biased region" description="Polar residues" evidence="1">
    <location>
        <begin position="59"/>
        <end position="75"/>
    </location>
</feature>
<dbReference type="SUPFAM" id="SSF50156">
    <property type="entry name" value="PDZ domain-like"/>
    <property type="match status" value="1"/>
</dbReference>
<sequence length="166" mass="16875">MGLFSIFWLGARPAPVSLLVGDDRGLACQAVACESQLDVLRNGETISKTVSLGELPNDRQANVKENGSDHTSTTPHLGLSLAPANEVAGSGQKGVVVTDVEPGGPAAERGIHAGDAILEVGGKAVADVGDVRAALGQAGENGKRSVLMRVKTADATRFVAVPLANG</sequence>
<keyword evidence="4" id="KW-1185">Reference proteome</keyword>
<dbReference type="SMART" id="SM00228">
    <property type="entry name" value="PDZ"/>
    <property type="match status" value="1"/>
</dbReference>